<gene>
    <name evidence="1" type="ORF">PF008_g23565</name>
</gene>
<accession>A0A6G0QQE9</accession>
<protein>
    <submittedName>
        <fullName evidence="1">Uncharacterized protein</fullName>
    </submittedName>
</protein>
<name>A0A6G0QQE9_9STRA</name>
<comment type="caution">
    <text evidence="1">The sequence shown here is derived from an EMBL/GenBank/DDBJ whole genome shotgun (WGS) entry which is preliminary data.</text>
</comment>
<organism evidence="1 2">
    <name type="scientific">Phytophthora fragariae</name>
    <dbReference type="NCBI Taxonomy" id="53985"/>
    <lineage>
        <taxon>Eukaryota</taxon>
        <taxon>Sar</taxon>
        <taxon>Stramenopiles</taxon>
        <taxon>Oomycota</taxon>
        <taxon>Peronosporomycetes</taxon>
        <taxon>Peronosporales</taxon>
        <taxon>Peronosporaceae</taxon>
        <taxon>Phytophthora</taxon>
    </lineage>
</organism>
<proteinExistence type="predicted"/>
<dbReference type="EMBL" id="QXFY01002393">
    <property type="protein sequence ID" value="KAE9298160.1"/>
    <property type="molecule type" value="Genomic_DNA"/>
</dbReference>
<evidence type="ECO:0000313" key="2">
    <source>
        <dbReference type="Proteomes" id="UP000486351"/>
    </source>
</evidence>
<sequence>MAGGCVLDLTTAGAFTEFVLSVMVASITATQELVEGMLLEEAQLLDRQRG</sequence>
<dbReference type="Proteomes" id="UP000486351">
    <property type="component" value="Unassembled WGS sequence"/>
</dbReference>
<dbReference type="AlphaFoldDB" id="A0A6G0QQE9"/>
<reference evidence="1 2" key="1">
    <citation type="submission" date="2018-09" db="EMBL/GenBank/DDBJ databases">
        <title>Genomic investigation of the strawberry pathogen Phytophthora fragariae indicates pathogenicity is determined by transcriptional variation in three key races.</title>
        <authorList>
            <person name="Adams T.M."/>
            <person name="Armitage A.D."/>
            <person name="Sobczyk M.K."/>
            <person name="Bates H.J."/>
            <person name="Dunwell J.M."/>
            <person name="Nellist C.F."/>
            <person name="Harrison R.J."/>
        </authorList>
    </citation>
    <scope>NUCLEOTIDE SEQUENCE [LARGE SCALE GENOMIC DNA]</scope>
    <source>
        <strain evidence="1 2">NOV-77</strain>
    </source>
</reference>
<evidence type="ECO:0000313" key="1">
    <source>
        <dbReference type="EMBL" id="KAE9298160.1"/>
    </source>
</evidence>